<dbReference type="AlphaFoldDB" id="V4PWW2"/>
<evidence type="ECO:0000259" key="6">
    <source>
        <dbReference type="PROSITE" id="PS50249"/>
    </source>
</evidence>
<evidence type="ECO:0000313" key="8">
    <source>
        <dbReference type="Proteomes" id="UP000017822"/>
    </source>
</evidence>
<dbReference type="InterPro" id="IPR037518">
    <property type="entry name" value="MPN"/>
</dbReference>
<accession>V4PWW2</accession>
<sequence>MQHFTDEERGVIAQALEILERKLQGTTVLESPEAVRCYLRLQLGAESNEHFGMLFLDAKHRVLSFKRLFQGSIDSASVYPRVVVQEALACNAAAAIAVHNHPSGCVEPSRADSHLTAKLKDALSLVDVRLIDHIVVGTSRSYSFAESGLL</sequence>
<keyword evidence="4" id="KW-0862">Zinc</keyword>
<evidence type="ECO:0000256" key="5">
    <source>
        <dbReference type="ARBA" id="ARBA00023049"/>
    </source>
</evidence>
<evidence type="ECO:0000256" key="1">
    <source>
        <dbReference type="ARBA" id="ARBA00022670"/>
    </source>
</evidence>
<keyword evidence="5" id="KW-0482">Metalloprotease</keyword>
<dbReference type="NCBIfam" id="TIGR00608">
    <property type="entry name" value="radc"/>
    <property type="match status" value="1"/>
</dbReference>
<keyword evidence="1" id="KW-0645">Protease</keyword>
<organism evidence="7 8">
    <name type="scientific">Stutzerimonas chloritidismutans AW-1</name>
    <dbReference type="NCBI Taxonomy" id="1263865"/>
    <lineage>
        <taxon>Bacteria</taxon>
        <taxon>Pseudomonadati</taxon>
        <taxon>Pseudomonadota</taxon>
        <taxon>Gammaproteobacteria</taxon>
        <taxon>Pseudomonadales</taxon>
        <taxon>Pseudomonadaceae</taxon>
        <taxon>Stutzerimonas</taxon>
    </lineage>
</organism>
<evidence type="ECO:0000256" key="3">
    <source>
        <dbReference type="ARBA" id="ARBA00022801"/>
    </source>
</evidence>
<dbReference type="InterPro" id="IPR001405">
    <property type="entry name" value="UPF0758"/>
</dbReference>
<reference evidence="7 8" key="1">
    <citation type="submission" date="2013-07" db="EMBL/GenBank/DDBJ databases">
        <authorList>
            <person name="Schaap P.J."/>
            <person name="Mehboob F."/>
            <person name="Oosterkamp M.J."/>
            <person name="de Vos W.M."/>
            <person name="Stams A.J.M."/>
            <person name="Koehorst J.J."/>
        </authorList>
    </citation>
    <scope>NUCLEOTIDE SEQUENCE [LARGE SCALE GENOMIC DNA]</scope>
    <source>
        <strain evidence="7 8">AW-1</strain>
    </source>
</reference>
<protein>
    <recommendedName>
        <fullName evidence="6">MPN domain-containing protein</fullName>
    </recommendedName>
</protein>
<keyword evidence="2" id="KW-0479">Metal-binding</keyword>
<dbReference type="CDD" id="cd08071">
    <property type="entry name" value="MPN_DUF2466"/>
    <property type="match status" value="1"/>
</dbReference>
<dbReference type="PANTHER" id="PTHR30471:SF3">
    <property type="entry name" value="UPF0758 PROTEIN YEES-RELATED"/>
    <property type="match status" value="1"/>
</dbReference>
<feature type="domain" description="MPN" evidence="6">
    <location>
        <begin position="28"/>
        <end position="150"/>
    </location>
</feature>
<dbReference type="PROSITE" id="PS01302">
    <property type="entry name" value="UPF0758"/>
    <property type="match status" value="1"/>
</dbReference>
<dbReference type="PANTHER" id="PTHR30471">
    <property type="entry name" value="DNA REPAIR PROTEIN RADC"/>
    <property type="match status" value="1"/>
</dbReference>
<gene>
    <name evidence="7" type="ORF">F753_04070</name>
</gene>
<dbReference type="EMBL" id="AOFQ01000011">
    <property type="protein sequence ID" value="ESR00681.1"/>
    <property type="molecule type" value="Genomic_DNA"/>
</dbReference>
<dbReference type="GO" id="GO:0046872">
    <property type="term" value="F:metal ion binding"/>
    <property type="evidence" value="ECO:0007669"/>
    <property type="project" value="UniProtKB-KW"/>
</dbReference>
<evidence type="ECO:0000313" key="7">
    <source>
        <dbReference type="EMBL" id="ESR00681.1"/>
    </source>
</evidence>
<evidence type="ECO:0000256" key="4">
    <source>
        <dbReference type="ARBA" id="ARBA00022833"/>
    </source>
</evidence>
<keyword evidence="3" id="KW-0378">Hydrolase</keyword>
<dbReference type="Gene3D" id="3.40.140.10">
    <property type="entry name" value="Cytidine Deaminase, domain 2"/>
    <property type="match status" value="1"/>
</dbReference>
<dbReference type="GO" id="GO:0006508">
    <property type="term" value="P:proteolysis"/>
    <property type="evidence" value="ECO:0007669"/>
    <property type="project" value="UniProtKB-KW"/>
</dbReference>
<dbReference type="Pfam" id="PF04002">
    <property type="entry name" value="RadC"/>
    <property type="match status" value="1"/>
</dbReference>
<evidence type="ECO:0000256" key="2">
    <source>
        <dbReference type="ARBA" id="ARBA00022723"/>
    </source>
</evidence>
<dbReference type="InterPro" id="IPR020891">
    <property type="entry name" value="UPF0758_CS"/>
</dbReference>
<dbReference type="InterPro" id="IPR025657">
    <property type="entry name" value="RadC_JAB"/>
</dbReference>
<dbReference type="RefSeq" id="WP_023444244.1">
    <property type="nucleotide sequence ID" value="NZ_AOFQ01000011.1"/>
</dbReference>
<dbReference type="GO" id="GO:0008237">
    <property type="term" value="F:metallopeptidase activity"/>
    <property type="evidence" value="ECO:0007669"/>
    <property type="project" value="UniProtKB-KW"/>
</dbReference>
<comment type="caution">
    <text evidence="7">The sequence shown here is derived from an EMBL/GenBank/DDBJ whole genome shotgun (WGS) entry which is preliminary data.</text>
</comment>
<name>V4PWW2_STUCH</name>
<dbReference type="Proteomes" id="UP000017822">
    <property type="component" value="Unassembled WGS sequence"/>
</dbReference>
<dbReference type="PROSITE" id="PS50249">
    <property type="entry name" value="MPN"/>
    <property type="match status" value="1"/>
</dbReference>
<proteinExistence type="predicted"/>